<organism evidence="1 2">
    <name type="scientific">Entomophthora muscae</name>
    <dbReference type="NCBI Taxonomy" id="34485"/>
    <lineage>
        <taxon>Eukaryota</taxon>
        <taxon>Fungi</taxon>
        <taxon>Fungi incertae sedis</taxon>
        <taxon>Zoopagomycota</taxon>
        <taxon>Entomophthoromycotina</taxon>
        <taxon>Entomophthoromycetes</taxon>
        <taxon>Entomophthorales</taxon>
        <taxon>Entomophthoraceae</taxon>
        <taxon>Entomophthora</taxon>
    </lineage>
</organism>
<name>A0ACC2S4I3_9FUNG</name>
<comment type="caution">
    <text evidence="1">The sequence shown here is derived from an EMBL/GenBank/DDBJ whole genome shotgun (WGS) entry which is preliminary data.</text>
</comment>
<dbReference type="EMBL" id="QTSX02005814">
    <property type="protein sequence ID" value="KAJ9057229.1"/>
    <property type="molecule type" value="Genomic_DNA"/>
</dbReference>
<dbReference type="Proteomes" id="UP001165960">
    <property type="component" value="Unassembled WGS sequence"/>
</dbReference>
<evidence type="ECO:0000313" key="2">
    <source>
        <dbReference type="Proteomes" id="UP001165960"/>
    </source>
</evidence>
<keyword evidence="2" id="KW-1185">Reference proteome</keyword>
<protein>
    <submittedName>
        <fullName evidence="1">Uncharacterized protein</fullName>
    </submittedName>
</protein>
<gene>
    <name evidence="1" type="ORF">DSO57_1024673</name>
</gene>
<accession>A0ACC2S4I3</accession>
<sequence>MSLKKILKMPDFVEHFTACSSYCEPDNFMDEYAPNFPSLHFNCDNDILNDESPYQATKVSFGMESYDGSNLHNFTSDRFPNLQNLYISDTIPKEGYFLSQSYTGGDLQKKPFSLASGFFPRLTRFSSKAPQADWFWPKLLEAAPKLQYIHTNYKPLNLLELKSQRPFLQFMPYQDIFGESGYVHYMPEFTYSRR</sequence>
<reference evidence="1" key="1">
    <citation type="submission" date="2022-04" db="EMBL/GenBank/DDBJ databases">
        <title>Genome of the entomopathogenic fungus Entomophthora muscae.</title>
        <authorList>
            <person name="Elya C."/>
            <person name="Lovett B.R."/>
            <person name="Lee E."/>
            <person name="Macias A.M."/>
            <person name="Hajek A.E."/>
            <person name="De Bivort B.L."/>
            <person name="Kasson M.T."/>
            <person name="De Fine Licht H.H."/>
            <person name="Stajich J.E."/>
        </authorList>
    </citation>
    <scope>NUCLEOTIDE SEQUENCE</scope>
    <source>
        <strain evidence="1">Berkeley</strain>
    </source>
</reference>
<proteinExistence type="predicted"/>
<evidence type="ECO:0000313" key="1">
    <source>
        <dbReference type="EMBL" id="KAJ9057229.1"/>
    </source>
</evidence>